<name>A0ABD3BGW7_9LAMI</name>
<feature type="domain" description="TF-B3" evidence="6">
    <location>
        <begin position="181"/>
        <end position="276"/>
    </location>
</feature>
<dbReference type="Proteomes" id="UP001632038">
    <property type="component" value="Unassembled WGS sequence"/>
</dbReference>
<dbReference type="Pfam" id="PF02362">
    <property type="entry name" value="B3"/>
    <property type="match status" value="2"/>
</dbReference>
<dbReference type="GO" id="GO:0005634">
    <property type="term" value="C:nucleus"/>
    <property type="evidence" value="ECO:0007669"/>
    <property type="project" value="UniProtKB-SubCell"/>
</dbReference>
<dbReference type="InterPro" id="IPR015300">
    <property type="entry name" value="DNA-bd_pseudobarrel_sf"/>
</dbReference>
<dbReference type="PROSITE" id="PS50863">
    <property type="entry name" value="B3"/>
    <property type="match status" value="2"/>
</dbReference>
<dbReference type="GO" id="GO:0003677">
    <property type="term" value="F:DNA binding"/>
    <property type="evidence" value="ECO:0007669"/>
    <property type="project" value="UniProtKB-KW"/>
</dbReference>
<evidence type="ECO:0000256" key="2">
    <source>
        <dbReference type="ARBA" id="ARBA00023015"/>
    </source>
</evidence>
<dbReference type="PANTHER" id="PTHR31920:SF108">
    <property type="entry name" value="B3 DOMAIN-CONTAINING TRANSCRIPTION FACTOR VRN1-LIKE"/>
    <property type="match status" value="1"/>
</dbReference>
<evidence type="ECO:0000313" key="8">
    <source>
        <dbReference type="Proteomes" id="UP001632038"/>
    </source>
</evidence>
<evidence type="ECO:0000256" key="1">
    <source>
        <dbReference type="ARBA" id="ARBA00004123"/>
    </source>
</evidence>
<protein>
    <recommendedName>
        <fullName evidence="6">TF-B3 domain-containing protein</fullName>
    </recommendedName>
</protein>
<dbReference type="InterPro" id="IPR003340">
    <property type="entry name" value="B3_DNA-bd"/>
</dbReference>
<dbReference type="CDD" id="cd10017">
    <property type="entry name" value="B3_DNA"/>
    <property type="match status" value="2"/>
</dbReference>
<reference evidence="8" key="1">
    <citation type="journal article" date="2024" name="IScience">
        <title>Strigolactones Initiate the Formation of Haustorium-like Structures in Castilleja.</title>
        <authorList>
            <person name="Buerger M."/>
            <person name="Peterson D."/>
            <person name="Chory J."/>
        </authorList>
    </citation>
    <scope>NUCLEOTIDE SEQUENCE [LARGE SCALE GENOMIC DNA]</scope>
</reference>
<feature type="domain" description="TF-B3" evidence="6">
    <location>
        <begin position="3"/>
        <end position="97"/>
    </location>
</feature>
<dbReference type="InterPro" id="IPR050655">
    <property type="entry name" value="Plant_B3_domain"/>
</dbReference>
<keyword evidence="4" id="KW-0804">Transcription</keyword>
<keyword evidence="8" id="KW-1185">Reference proteome</keyword>
<evidence type="ECO:0000313" key="7">
    <source>
        <dbReference type="EMBL" id="KAL3616458.1"/>
    </source>
</evidence>
<evidence type="ECO:0000256" key="5">
    <source>
        <dbReference type="ARBA" id="ARBA00023242"/>
    </source>
</evidence>
<proteinExistence type="predicted"/>
<dbReference type="PANTHER" id="PTHR31920">
    <property type="entry name" value="B3 DOMAIN-CONTAINING"/>
    <property type="match status" value="1"/>
</dbReference>
<gene>
    <name evidence="7" type="ORF">CASFOL_039848</name>
</gene>
<comment type="caution">
    <text evidence="7">The sequence shown here is derived from an EMBL/GenBank/DDBJ whole genome shotgun (WGS) entry which is preliminary data.</text>
</comment>
<dbReference type="SMART" id="SM01019">
    <property type="entry name" value="B3"/>
    <property type="match status" value="2"/>
</dbReference>
<dbReference type="Gene3D" id="2.40.330.10">
    <property type="entry name" value="DNA-binding pseudobarrel domain"/>
    <property type="match status" value="2"/>
</dbReference>
<dbReference type="AlphaFoldDB" id="A0ABD3BGW7"/>
<keyword evidence="3" id="KW-0238">DNA-binding</keyword>
<evidence type="ECO:0000259" key="6">
    <source>
        <dbReference type="PROSITE" id="PS50863"/>
    </source>
</evidence>
<keyword evidence="2" id="KW-0805">Transcription regulation</keyword>
<organism evidence="7 8">
    <name type="scientific">Castilleja foliolosa</name>
    <dbReference type="NCBI Taxonomy" id="1961234"/>
    <lineage>
        <taxon>Eukaryota</taxon>
        <taxon>Viridiplantae</taxon>
        <taxon>Streptophyta</taxon>
        <taxon>Embryophyta</taxon>
        <taxon>Tracheophyta</taxon>
        <taxon>Spermatophyta</taxon>
        <taxon>Magnoliopsida</taxon>
        <taxon>eudicotyledons</taxon>
        <taxon>Gunneridae</taxon>
        <taxon>Pentapetalae</taxon>
        <taxon>asterids</taxon>
        <taxon>lamiids</taxon>
        <taxon>Lamiales</taxon>
        <taxon>Orobanchaceae</taxon>
        <taxon>Pedicularideae</taxon>
        <taxon>Castillejinae</taxon>
        <taxon>Castilleja</taxon>
    </lineage>
</organism>
<dbReference type="EMBL" id="JAVIJP010000092">
    <property type="protein sequence ID" value="KAL3616458.1"/>
    <property type="molecule type" value="Genomic_DNA"/>
</dbReference>
<comment type="subcellular location">
    <subcellularLocation>
        <location evidence="1">Nucleus</location>
    </subcellularLocation>
</comment>
<evidence type="ECO:0000256" key="3">
    <source>
        <dbReference type="ARBA" id="ARBA00023125"/>
    </source>
</evidence>
<dbReference type="SUPFAM" id="SSF101936">
    <property type="entry name" value="DNA-binding pseudobarrel domain"/>
    <property type="match status" value="2"/>
</dbReference>
<sequence length="276" mass="31548">MAAPKFFKIILDPKTDSLKIPPEFTKRYGRNLPNHVLLKVPTGSSMVVELVPSDGKTLILQKGWREFRERYSIGFGHFLVFEYNWKSEFNVSIFDKAGVEINYVHAEYKTGEKRKIIKTENQENTTQALQSEKNGVILALEGNFQTRVEMQSEVVSKKTSIAYQRAATFASAHIKPKKNPFHICIMHHSHVHGFKLDVPFSFARESLLCIGENSVSMVMNGKRWPVRCLVRNTRAFLSSGWGRFVKDNGIKIGDVCIFEEAERIIPPQWNVVVFPS</sequence>
<keyword evidence="5" id="KW-0539">Nucleus</keyword>
<accession>A0ABD3BGW7</accession>
<evidence type="ECO:0000256" key="4">
    <source>
        <dbReference type="ARBA" id="ARBA00023163"/>
    </source>
</evidence>